<evidence type="ECO:0000256" key="1">
    <source>
        <dbReference type="SAM" id="Phobius"/>
    </source>
</evidence>
<dbReference type="EMBL" id="AMZH03008261">
    <property type="protein sequence ID" value="RRT59329.1"/>
    <property type="molecule type" value="Genomic_DNA"/>
</dbReference>
<accession>A0A426Z5T8</accession>
<dbReference type="FunFam" id="3.40.190.10:FF:000217">
    <property type="entry name" value="Glutamate receptor"/>
    <property type="match status" value="1"/>
</dbReference>
<dbReference type="SUPFAM" id="SSF53850">
    <property type="entry name" value="Periplasmic binding protein-like II"/>
    <property type="match status" value="1"/>
</dbReference>
<dbReference type="PANTHER" id="PTHR18966">
    <property type="entry name" value="IONOTROPIC GLUTAMATE RECEPTOR"/>
    <property type="match status" value="1"/>
</dbReference>
<keyword evidence="1" id="KW-0812">Transmembrane</keyword>
<proteinExistence type="predicted"/>
<protein>
    <recommendedName>
        <fullName evidence="4">Ionotropic glutamate receptor C-terminal domain-containing protein</fullName>
    </recommendedName>
</protein>
<reference evidence="2 3" key="1">
    <citation type="journal article" date="2014" name="Agronomy (Basel)">
        <title>A Draft Genome Sequence for Ensete ventricosum, the Drought-Tolerant Tree Against Hunger.</title>
        <authorList>
            <person name="Harrison J."/>
            <person name="Moore K.A."/>
            <person name="Paszkiewicz K."/>
            <person name="Jones T."/>
            <person name="Grant M."/>
            <person name="Ambacheew D."/>
            <person name="Muzemil S."/>
            <person name="Studholme D.J."/>
        </authorList>
    </citation>
    <scope>NUCLEOTIDE SEQUENCE [LARGE SCALE GENOMIC DNA]</scope>
</reference>
<sequence length="237" mass="27102">MLSSMLTVSDVTELQTKGVYVGYRNGSFVAELLQEMNFERHRLRNYSTVAEYADALSKGSDNGGVAAFFDEIPYLKFFLSKHCLDYTMVGPTQQTAGFGFRSLLFPACSAANNNSLMRHTLCLLLILRCFRRAILKVTQGDKMVEIKRKWFGDRTTCWSQRDDLSAMRLNFRNFWGLFLISGLASITSLAYFVYNNPDEAKEVMARMHATSNLVHHRGKLKVLLNLISMAKLWHFRP</sequence>
<keyword evidence="1" id="KW-0472">Membrane</keyword>
<organism evidence="2 3">
    <name type="scientific">Ensete ventricosum</name>
    <name type="common">Abyssinian banana</name>
    <name type="synonym">Musa ensete</name>
    <dbReference type="NCBI Taxonomy" id="4639"/>
    <lineage>
        <taxon>Eukaryota</taxon>
        <taxon>Viridiplantae</taxon>
        <taxon>Streptophyta</taxon>
        <taxon>Embryophyta</taxon>
        <taxon>Tracheophyta</taxon>
        <taxon>Spermatophyta</taxon>
        <taxon>Magnoliopsida</taxon>
        <taxon>Liliopsida</taxon>
        <taxon>Zingiberales</taxon>
        <taxon>Musaceae</taxon>
        <taxon>Ensete</taxon>
    </lineage>
</organism>
<dbReference type="InterPro" id="IPR015683">
    <property type="entry name" value="Ionotropic_Glu_rcpt"/>
</dbReference>
<comment type="caution">
    <text evidence="2">The sequence shown here is derived from an EMBL/GenBank/DDBJ whole genome shotgun (WGS) entry which is preliminary data.</text>
</comment>
<gene>
    <name evidence="2" type="ORF">B296_00042513</name>
</gene>
<name>A0A426Z5T8_ENSVE</name>
<evidence type="ECO:0000313" key="2">
    <source>
        <dbReference type="EMBL" id="RRT59329.1"/>
    </source>
</evidence>
<keyword evidence="1" id="KW-1133">Transmembrane helix</keyword>
<evidence type="ECO:0008006" key="4">
    <source>
        <dbReference type="Google" id="ProtNLM"/>
    </source>
</evidence>
<feature type="transmembrane region" description="Helical" evidence="1">
    <location>
        <begin position="174"/>
        <end position="194"/>
    </location>
</feature>
<dbReference type="AlphaFoldDB" id="A0A426Z5T8"/>
<evidence type="ECO:0000313" key="3">
    <source>
        <dbReference type="Proteomes" id="UP000287651"/>
    </source>
</evidence>
<dbReference type="Proteomes" id="UP000287651">
    <property type="component" value="Unassembled WGS sequence"/>
</dbReference>
<dbReference type="Gene3D" id="3.40.190.10">
    <property type="entry name" value="Periplasmic binding protein-like II"/>
    <property type="match status" value="1"/>
</dbReference>